<keyword evidence="1" id="KW-0175">Coiled coil</keyword>
<feature type="compositionally biased region" description="Basic and acidic residues" evidence="2">
    <location>
        <begin position="605"/>
        <end position="630"/>
    </location>
</feature>
<reference evidence="3" key="1">
    <citation type="submission" date="2016-10" db="EMBL/GenBank/DDBJ databases">
        <authorList>
            <person name="Benchimol M."/>
            <person name="Almeida L.G."/>
            <person name="Vasconcelos A.T."/>
            <person name="Perreira-Neves A."/>
            <person name="Rosa I.A."/>
            <person name="Tasca T."/>
            <person name="Bogo M.R."/>
            <person name="de Souza W."/>
        </authorList>
    </citation>
    <scope>NUCLEOTIDE SEQUENCE [LARGE SCALE GENOMIC DNA]</scope>
    <source>
        <strain evidence="3">K</strain>
    </source>
</reference>
<dbReference type="VEuPathDB" id="TrichDB:TRFO_14835"/>
<evidence type="ECO:0000256" key="2">
    <source>
        <dbReference type="SAM" id="MobiDB-lite"/>
    </source>
</evidence>
<accession>A0A1J4KY86</accession>
<name>A0A1J4KY86_9EUKA</name>
<dbReference type="EMBL" id="MLAK01000326">
    <property type="protein sequence ID" value="OHT14668.1"/>
    <property type="molecule type" value="Genomic_DNA"/>
</dbReference>
<feature type="coiled-coil region" evidence="1">
    <location>
        <begin position="153"/>
        <end position="279"/>
    </location>
</feature>
<feature type="region of interest" description="Disordered" evidence="2">
    <location>
        <begin position="504"/>
        <end position="523"/>
    </location>
</feature>
<feature type="region of interest" description="Disordered" evidence="2">
    <location>
        <begin position="603"/>
        <end position="681"/>
    </location>
</feature>
<proteinExistence type="predicted"/>
<gene>
    <name evidence="3" type="ORF">TRFO_14835</name>
</gene>
<keyword evidence="4" id="KW-1185">Reference proteome</keyword>
<evidence type="ECO:0000256" key="1">
    <source>
        <dbReference type="SAM" id="Coils"/>
    </source>
</evidence>
<dbReference type="GeneID" id="94832748"/>
<comment type="caution">
    <text evidence="3">The sequence shown here is derived from an EMBL/GenBank/DDBJ whole genome shotgun (WGS) entry which is preliminary data.</text>
</comment>
<dbReference type="AlphaFoldDB" id="A0A1J4KY86"/>
<organism evidence="3 4">
    <name type="scientific">Tritrichomonas foetus</name>
    <dbReference type="NCBI Taxonomy" id="1144522"/>
    <lineage>
        <taxon>Eukaryota</taxon>
        <taxon>Metamonada</taxon>
        <taxon>Parabasalia</taxon>
        <taxon>Tritrichomonadida</taxon>
        <taxon>Tritrichomonadidae</taxon>
        <taxon>Tritrichomonas</taxon>
    </lineage>
</organism>
<sequence>MKNASNLDDVHDLYSQIMSNVNLNVSLYEETSEDIPFENVEMEEQFFDASKEKIDQKLRKTALETRSRQENVYKIREWYQLIHNAQFFLDQIDENFKNAHQTSNIALTHYKTACDLKKLEKDLHNKILNILENSETPVAMRLKSITKNMRGELSRRRDTNKKLSQQLKAATEKFNENNSIHKKLTNEMVKLETQMARFKNKTSFELIEKAKRSQLMMNKFKETKKEINEQIFEAHREIDALKNHEKSQKELTKLLFQHESEYNRKKKEYEEIISGLNQDLMASHFTQTSAEQILVQEMLSAQNSHKNIETKLTNVEITKMSTAFARSLPKYTREKQSYKTKLEKELKKNNSTYENAISAFNCFASEDKSLLKQFMLQMTDELKIVLEEYHQIFIDKFVVDDNKAKKINKQKIELLTSQRQRILSKIAEKDIEIESNMSENVTLEGIIFDILESSMSANYSNQKFSDTSHKIRSEISTFDNFILKATKMNNELENVLRKYQNLNHNELPSNKKRSNSALSIRPKLDKSEDLDRLKEDHQLLISSDSSEPEIFPLQNIEEEKEEGQNDNIEDEKGAQIEVEKEIIHENEITEAEIPQEEEITNPYTEETKKEINNETNDQESKEEHMNKMIEIEPPQTKQVKFLKKKPPTPKIEDRSPRFTNRPPRNERKSYSFTKSDSSDTKIKESVFSNISKKQQNKEIICHNSNNSNNLASQICKMPPSSIPPEYAGKIKNKQKKNENKIKNLIPDCSPRFSERKVRIRSENNPNLSQYKFSIPTPSIPSTMNGKVANISIQNIPKIPVVVLDGHNESNFANFYESYKKNINKKVKVRNKSVPRKKAAKQNEKENDAPWLNQNDEIYFDQTKVAKIRGKLNFKKRRKEGLVTVKSWKPQKNEIREPKFSYDMESIG</sequence>
<protein>
    <submittedName>
        <fullName evidence="3">Uncharacterized protein</fullName>
    </submittedName>
</protein>
<dbReference type="RefSeq" id="XP_068367804.1">
    <property type="nucleotide sequence ID" value="XM_068498044.1"/>
</dbReference>
<dbReference type="Proteomes" id="UP000179807">
    <property type="component" value="Unassembled WGS sequence"/>
</dbReference>
<evidence type="ECO:0000313" key="3">
    <source>
        <dbReference type="EMBL" id="OHT14668.1"/>
    </source>
</evidence>
<evidence type="ECO:0000313" key="4">
    <source>
        <dbReference type="Proteomes" id="UP000179807"/>
    </source>
</evidence>